<proteinExistence type="predicted"/>
<protein>
    <submittedName>
        <fullName evidence="1">Uncharacterized protein</fullName>
    </submittedName>
</protein>
<dbReference type="Proteomes" id="UP000552038">
    <property type="component" value="Unassembled WGS sequence"/>
</dbReference>
<reference evidence="1 2" key="1">
    <citation type="submission" date="2020-05" db="EMBL/GenBank/DDBJ databases">
        <title>Whole genome sequencing and identification of novel metabolites from Paenibacillus alvei strain JR949.</title>
        <authorList>
            <person name="Rajendhran J."/>
            <person name="Sree Pranav P."/>
            <person name="Mahalakshmi B."/>
            <person name="Karthikeyan R."/>
        </authorList>
    </citation>
    <scope>NUCLEOTIDE SEQUENCE [LARGE SCALE GENOMIC DNA]</scope>
    <source>
        <strain evidence="1 2">JR949</strain>
    </source>
</reference>
<gene>
    <name evidence="1" type="ORF">HMI46_05725</name>
</gene>
<name>A0AAP6ZTQ1_PAEAL</name>
<dbReference type="EMBL" id="JABFOR010000005">
    <property type="protein sequence ID" value="NOJ70050.1"/>
    <property type="molecule type" value="Genomic_DNA"/>
</dbReference>
<accession>A0AAP6ZTQ1</accession>
<evidence type="ECO:0000313" key="1">
    <source>
        <dbReference type="EMBL" id="NOJ70050.1"/>
    </source>
</evidence>
<organism evidence="1 2">
    <name type="scientific">Paenibacillus alvei</name>
    <name type="common">Bacillus alvei</name>
    <dbReference type="NCBI Taxonomy" id="44250"/>
    <lineage>
        <taxon>Bacteria</taxon>
        <taxon>Bacillati</taxon>
        <taxon>Bacillota</taxon>
        <taxon>Bacilli</taxon>
        <taxon>Bacillales</taxon>
        <taxon>Paenibacillaceae</taxon>
        <taxon>Paenibacillus</taxon>
    </lineage>
</organism>
<sequence>MSMDLDNMASQRVASNLGMAVEKEFVKNYQCGDMLKKLSVYREEIVFLYQNLR</sequence>
<evidence type="ECO:0000313" key="2">
    <source>
        <dbReference type="Proteomes" id="UP000552038"/>
    </source>
</evidence>
<dbReference type="AlphaFoldDB" id="A0AAP6ZTQ1"/>
<comment type="caution">
    <text evidence="1">The sequence shown here is derived from an EMBL/GenBank/DDBJ whole genome shotgun (WGS) entry which is preliminary data.</text>
</comment>